<reference evidence="1 2" key="1">
    <citation type="submission" date="2019-04" db="EMBL/GenBank/DDBJ databases">
        <title>Sphingobacterium olei sp. nov., isolated from oil-contaminated soil.</title>
        <authorList>
            <person name="Liu B."/>
        </authorList>
    </citation>
    <scope>NUCLEOTIDE SEQUENCE [LARGE SCALE GENOMIC DNA]</scope>
    <source>
        <strain evidence="1 2">HAL-9</strain>
    </source>
</reference>
<proteinExistence type="predicted"/>
<organism evidence="1 2">
    <name type="scientific">Sphingobacterium olei</name>
    <dbReference type="NCBI Taxonomy" id="2571155"/>
    <lineage>
        <taxon>Bacteria</taxon>
        <taxon>Pseudomonadati</taxon>
        <taxon>Bacteroidota</taxon>
        <taxon>Sphingobacteriia</taxon>
        <taxon>Sphingobacteriales</taxon>
        <taxon>Sphingobacteriaceae</taxon>
        <taxon>Sphingobacterium</taxon>
    </lineage>
</organism>
<dbReference type="AlphaFoldDB" id="A0A4U0PGI4"/>
<evidence type="ECO:0000313" key="1">
    <source>
        <dbReference type="EMBL" id="TJZ61884.1"/>
    </source>
</evidence>
<comment type="caution">
    <text evidence="1">The sequence shown here is derived from an EMBL/GenBank/DDBJ whole genome shotgun (WGS) entry which is preliminary data.</text>
</comment>
<dbReference type="Proteomes" id="UP000306808">
    <property type="component" value="Unassembled WGS sequence"/>
</dbReference>
<sequence>MCISSISILEFLTFSLTKKKGDIKLEGNIGNLNFHKTDDQYRVRQKVGKKNKNEINNIAERSKENASEFGHAASFAKEIRSALKVTMKDHYELFYEPSHITRLNKRLHLILKADEENERGKRLVSPVNLKLLKNFSLNIHSPFKDVFLSPIEIN</sequence>
<dbReference type="OrthoDB" id="645138at2"/>
<accession>A0A4U0PGI4</accession>
<gene>
    <name evidence="1" type="ORF">FAZ15_05025</name>
</gene>
<dbReference type="EMBL" id="SUME01000002">
    <property type="protein sequence ID" value="TJZ61884.1"/>
    <property type="molecule type" value="Genomic_DNA"/>
</dbReference>
<evidence type="ECO:0000313" key="2">
    <source>
        <dbReference type="Proteomes" id="UP000306808"/>
    </source>
</evidence>
<keyword evidence="2" id="KW-1185">Reference proteome</keyword>
<dbReference type="RefSeq" id="WP_136900233.1">
    <property type="nucleotide sequence ID" value="NZ_SUME01000002.1"/>
</dbReference>
<name>A0A4U0PGI4_9SPHI</name>
<protein>
    <submittedName>
        <fullName evidence="1">Uncharacterized protein</fullName>
    </submittedName>
</protein>